<feature type="compositionally biased region" description="Basic and acidic residues" evidence="1">
    <location>
        <begin position="108"/>
        <end position="128"/>
    </location>
</feature>
<comment type="caution">
    <text evidence="2">The sequence shown here is derived from an EMBL/GenBank/DDBJ whole genome shotgun (WGS) entry which is preliminary data.</text>
</comment>
<feature type="region of interest" description="Disordered" evidence="1">
    <location>
        <begin position="99"/>
        <end position="138"/>
    </location>
</feature>
<evidence type="ECO:0000313" key="3">
    <source>
        <dbReference type="Proteomes" id="UP000765509"/>
    </source>
</evidence>
<name>A0A9Q3JWZ8_9BASI</name>
<evidence type="ECO:0000313" key="2">
    <source>
        <dbReference type="EMBL" id="MBW0569005.1"/>
    </source>
</evidence>
<proteinExistence type="predicted"/>
<sequence>MEDARTSTNSQRLARTFETLIESPEAEITAMPVFRPESFPTRNSVNIPVSVQEQVYGSKAARVGTSEKSFDRHNECLCSSGEVHGFGKDLRPFEGLEPHFLQRKSPKDKRLVEKPKHFVRGQEERVGPKEGQQLSGSS</sequence>
<organism evidence="2 3">
    <name type="scientific">Austropuccinia psidii MF-1</name>
    <dbReference type="NCBI Taxonomy" id="1389203"/>
    <lineage>
        <taxon>Eukaryota</taxon>
        <taxon>Fungi</taxon>
        <taxon>Dikarya</taxon>
        <taxon>Basidiomycota</taxon>
        <taxon>Pucciniomycotina</taxon>
        <taxon>Pucciniomycetes</taxon>
        <taxon>Pucciniales</taxon>
        <taxon>Sphaerophragmiaceae</taxon>
        <taxon>Austropuccinia</taxon>
    </lineage>
</organism>
<evidence type="ECO:0000256" key="1">
    <source>
        <dbReference type="SAM" id="MobiDB-lite"/>
    </source>
</evidence>
<protein>
    <submittedName>
        <fullName evidence="2">Uncharacterized protein</fullName>
    </submittedName>
</protein>
<accession>A0A9Q3JWZ8</accession>
<dbReference type="Proteomes" id="UP000765509">
    <property type="component" value="Unassembled WGS sequence"/>
</dbReference>
<dbReference type="AlphaFoldDB" id="A0A9Q3JWZ8"/>
<keyword evidence="3" id="KW-1185">Reference proteome</keyword>
<reference evidence="2" key="1">
    <citation type="submission" date="2021-03" db="EMBL/GenBank/DDBJ databases">
        <title>Draft genome sequence of rust myrtle Austropuccinia psidii MF-1, a brazilian biotype.</title>
        <authorList>
            <person name="Quecine M.C."/>
            <person name="Pachon D.M.R."/>
            <person name="Bonatelli M.L."/>
            <person name="Correr F.H."/>
            <person name="Franceschini L.M."/>
            <person name="Leite T.F."/>
            <person name="Margarido G.R.A."/>
            <person name="Almeida C.A."/>
            <person name="Ferrarezi J.A."/>
            <person name="Labate C.A."/>
        </authorList>
    </citation>
    <scope>NUCLEOTIDE SEQUENCE</scope>
    <source>
        <strain evidence="2">MF-1</strain>
    </source>
</reference>
<gene>
    <name evidence="2" type="ORF">O181_108720</name>
</gene>
<dbReference type="EMBL" id="AVOT02083646">
    <property type="protein sequence ID" value="MBW0569005.1"/>
    <property type="molecule type" value="Genomic_DNA"/>
</dbReference>